<dbReference type="EMBL" id="JBAMZK010000005">
    <property type="protein sequence ID" value="KAL0513346.1"/>
    <property type="molecule type" value="Genomic_DNA"/>
</dbReference>
<dbReference type="InterPro" id="IPR036770">
    <property type="entry name" value="Ankyrin_rpt-contain_sf"/>
</dbReference>
<feature type="region of interest" description="Disordered" evidence="8">
    <location>
        <begin position="100"/>
        <end position="149"/>
    </location>
</feature>
<evidence type="ECO:0000259" key="10">
    <source>
        <dbReference type="Pfam" id="PF01529"/>
    </source>
</evidence>
<keyword evidence="5 7" id="KW-0040">ANK repeat</keyword>
<feature type="transmembrane region" description="Helical" evidence="9">
    <location>
        <begin position="607"/>
        <end position="633"/>
    </location>
</feature>
<proteinExistence type="predicted"/>
<evidence type="ECO:0000256" key="4">
    <source>
        <dbReference type="ARBA" id="ARBA00022989"/>
    </source>
</evidence>
<dbReference type="Pfam" id="PF00023">
    <property type="entry name" value="Ank"/>
    <property type="match status" value="1"/>
</dbReference>
<gene>
    <name evidence="11" type="ORF">Q4I31_000927</name>
</gene>
<keyword evidence="12" id="KW-1185">Reference proteome</keyword>
<feature type="transmembrane region" description="Helical" evidence="9">
    <location>
        <begin position="765"/>
        <end position="785"/>
    </location>
</feature>
<dbReference type="GO" id="GO:0016020">
    <property type="term" value="C:membrane"/>
    <property type="evidence" value="ECO:0007669"/>
    <property type="project" value="UniProtKB-SubCell"/>
</dbReference>
<evidence type="ECO:0000256" key="3">
    <source>
        <dbReference type="ARBA" id="ARBA00022737"/>
    </source>
</evidence>
<evidence type="ECO:0000256" key="8">
    <source>
        <dbReference type="SAM" id="MobiDB-lite"/>
    </source>
</evidence>
<keyword evidence="2 9" id="KW-0812">Transmembrane</keyword>
<keyword evidence="3" id="KW-0677">Repeat</keyword>
<dbReference type="GO" id="GO:0016409">
    <property type="term" value="F:palmitoyltransferase activity"/>
    <property type="evidence" value="ECO:0007669"/>
    <property type="project" value="InterPro"/>
</dbReference>
<protein>
    <submittedName>
        <fullName evidence="11">Ankyrin repeat (3 copies)/Ankyrin repeat (Many copies)/Ankyrin repeat</fullName>
    </submittedName>
</protein>
<evidence type="ECO:0000256" key="7">
    <source>
        <dbReference type="PROSITE-ProRule" id="PRU00023"/>
    </source>
</evidence>
<dbReference type="PANTHER" id="PTHR24161:SF89">
    <property type="entry name" value="ANKYRIN REPEAT PROTEIN"/>
    <property type="match status" value="1"/>
</dbReference>
<dbReference type="PROSITE" id="PS50297">
    <property type="entry name" value="ANK_REP_REGION"/>
    <property type="match status" value="2"/>
</dbReference>
<feature type="region of interest" description="Disordered" evidence="8">
    <location>
        <begin position="918"/>
        <end position="959"/>
    </location>
</feature>
<feature type="transmembrane region" description="Helical" evidence="9">
    <location>
        <begin position="569"/>
        <end position="587"/>
    </location>
</feature>
<feature type="compositionally biased region" description="Low complexity" evidence="8">
    <location>
        <begin position="923"/>
        <end position="935"/>
    </location>
</feature>
<feature type="compositionally biased region" description="Acidic residues" evidence="8">
    <location>
        <begin position="132"/>
        <end position="143"/>
    </location>
</feature>
<accession>A0AAW3AXH6</accession>
<feature type="transmembrane region" description="Helical" evidence="9">
    <location>
        <begin position="705"/>
        <end position="724"/>
    </location>
</feature>
<feature type="compositionally biased region" description="Acidic residues" evidence="8">
    <location>
        <begin position="949"/>
        <end position="959"/>
    </location>
</feature>
<dbReference type="PROSITE" id="PS50088">
    <property type="entry name" value="ANK_REPEAT"/>
    <property type="match status" value="2"/>
</dbReference>
<evidence type="ECO:0000313" key="12">
    <source>
        <dbReference type="Proteomes" id="UP001500131"/>
    </source>
</evidence>
<evidence type="ECO:0000313" key="11">
    <source>
        <dbReference type="EMBL" id="KAL0513346.1"/>
    </source>
</evidence>
<evidence type="ECO:0000256" key="2">
    <source>
        <dbReference type="ARBA" id="ARBA00022692"/>
    </source>
</evidence>
<feature type="repeat" description="ANK" evidence="7">
    <location>
        <begin position="387"/>
        <end position="419"/>
    </location>
</feature>
<feature type="transmembrane region" description="Helical" evidence="9">
    <location>
        <begin position="525"/>
        <end position="548"/>
    </location>
</feature>
<reference evidence="11 12" key="1">
    <citation type="submission" date="2024-02" db="EMBL/GenBank/DDBJ databases">
        <title>FIRST GENOME SEQUENCES OF Leishmania (Viannia) shawi, Leishmania (Viannia) lindenbergi AND Leishmania (Viannia) utingensis.</title>
        <authorList>
            <person name="Resadore F."/>
            <person name="Custodio M.G.F."/>
            <person name="Boite M.C."/>
            <person name="Cupolillo E."/>
            <person name="Ferreira G.E.M."/>
        </authorList>
    </citation>
    <scope>NUCLEOTIDE SEQUENCE [LARGE SCALE GENOMIC DNA]</scope>
    <source>
        <strain evidence="11 12">MHOM/BR/1966/M15733</strain>
    </source>
</reference>
<dbReference type="AlphaFoldDB" id="A0AAW3AXH6"/>
<keyword evidence="6 9" id="KW-0472">Membrane</keyword>
<dbReference type="PROSITE" id="PS50216">
    <property type="entry name" value="DHHC"/>
    <property type="match status" value="1"/>
</dbReference>
<dbReference type="InterPro" id="IPR001594">
    <property type="entry name" value="Palmitoyltrfase_DHHC"/>
</dbReference>
<dbReference type="SUPFAM" id="SSF48403">
    <property type="entry name" value="Ankyrin repeat"/>
    <property type="match status" value="1"/>
</dbReference>
<keyword evidence="4 9" id="KW-1133">Transmembrane helix</keyword>
<dbReference type="Pfam" id="PF12796">
    <property type="entry name" value="Ank_2"/>
    <property type="match status" value="1"/>
</dbReference>
<name>A0AAW3AXH6_9TRYP</name>
<comment type="subcellular location">
    <subcellularLocation>
        <location evidence="1">Membrane</location>
        <topology evidence="1">Multi-pass membrane protein</topology>
    </subcellularLocation>
</comment>
<feature type="repeat" description="ANK" evidence="7">
    <location>
        <begin position="180"/>
        <end position="212"/>
    </location>
</feature>
<dbReference type="SMART" id="SM00248">
    <property type="entry name" value="ANK"/>
    <property type="match status" value="4"/>
</dbReference>
<sequence length="1036" mass="112486">MLVFRDAIAKNGGPLPLLYYLQPDAGDTPDRGAAQYRGKSIDLLNTRVDRRTFFECVLNDADFATLTTFMMSGVPINATRDEDGASALHVAAAGTLKVLNDDDSQGGGSSGQATGCKGAGGRSARECHTATDEEEVLADDGEESGGSTGRVLGPLCKNRLIISFLIDNGADVNAAMRGGKGQTPLMVAAARQNTQTVKLLLEKGADVNVQDAQGRTVLSYAVAYPLVMEALRLWIGEEVFYAAAMRERLLHTACRSLGNTYAALYLIEEIGLDVNMSDGYGAAAATGTPVTVLHGQVSPAGASSPQQDCVHNHSHTPNTASMFFAGDAPDGMRKAESSAQSSANSVPPTTNVTIMATAKHLAHPPSAGVGSAGGAAVEAINMRALHNGDTPLHYAVNTFDVALVRALLSKGADVHAANYIGTTPLQLAQSQSPFAQSWKQYWKDELIVWLRPTSASAAAARRRRREWQRDRNPSRVRALLRAFSRANTTSSREKVLCDDPALHLWQLSAPMDAVLFVATATLPHILFYVCCCIVRNFFVLLCPLPLMYASYLGIQRRDSHRAGSRPLSSLGWCMGFILAQGLCLLLYTMYYCIKHYSVNLEDHNALIWWLFPSVTATAVLTVYVVLFSSAGLVTSSEGQRKGIYASLRGVKGDYPKSLLYGMDLRSMVKKPLRAQYCPQLQRVVLRYDHFCTHLSTAIGGGNHRAFLWLQVALLSMLCCFYYYAYEYRHLVSSAASVARAVAGVDRVALAKFEVAPFATAGGRFAYMYSQVILPLMILMTAYALCTQLCAIARNLTLYDLAHSEDESSVYCFTLGDVVYSLFDNGKWANLREFFGRSSLTQQVYRVPQINPYLEQLIKDHQRWQLTNVDDCCDSHDHQHQSCSHASSGDHSCSAAAPTGATSATTTMGKLVDPAEWGAHESSRAQQTLRAQQQEQHSVSQAERGREEECGADEYYGDDNGDEGSAMAMNIFQEMVRSGLTDVERHDAIAATTVAARGGGGGGADAKTQQEWNAAVEKAKQMYRFYLKSIGGSGADV</sequence>
<dbReference type="Proteomes" id="UP001500131">
    <property type="component" value="Unassembled WGS sequence"/>
</dbReference>
<dbReference type="Pfam" id="PF01529">
    <property type="entry name" value="DHHC"/>
    <property type="match status" value="1"/>
</dbReference>
<dbReference type="Gene3D" id="1.25.40.20">
    <property type="entry name" value="Ankyrin repeat-containing domain"/>
    <property type="match status" value="2"/>
</dbReference>
<evidence type="ECO:0000256" key="9">
    <source>
        <dbReference type="SAM" id="Phobius"/>
    </source>
</evidence>
<feature type="domain" description="Palmitoyltransferase DHHC" evidence="10">
    <location>
        <begin position="668"/>
        <end position="800"/>
    </location>
</feature>
<organism evidence="11 12">
    <name type="scientific">Leishmania lindenbergi</name>
    <dbReference type="NCBI Taxonomy" id="651832"/>
    <lineage>
        <taxon>Eukaryota</taxon>
        <taxon>Discoba</taxon>
        <taxon>Euglenozoa</taxon>
        <taxon>Kinetoplastea</taxon>
        <taxon>Metakinetoplastina</taxon>
        <taxon>Trypanosomatida</taxon>
        <taxon>Trypanosomatidae</taxon>
        <taxon>Leishmaniinae</taxon>
        <taxon>Leishmania</taxon>
    </lineage>
</organism>
<dbReference type="InterPro" id="IPR002110">
    <property type="entry name" value="Ankyrin_rpt"/>
</dbReference>
<dbReference type="PANTHER" id="PTHR24161">
    <property type="entry name" value="ANK_REP_REGION DOMAIN-CONTAINING PROTEIN-RELATED"/>
    <property type="match status" value="1"/>
</dbReference>
<evidence type="ECO:0000256" key="5">
    <source>
        <dbReference type="ARBA" id="ARBA00023043"/>
    </source>
</evidence>
<evidence type="ECO:0000256" key="1">
    <source>
        <dbReference type="ARBA" id="ARBA00004141"/>
    </source>
</evidence>
<evidence type="ECO:0000256" key="6">
    <source>
        <dbReference type="ARBA" id="ARBA00023136"/>
    </source>
</evidence>
<comment type="caution">
    <text evidence="11">The sequence shown here is derived from an EMBL/GenBank/DDBJ whole genome shotgun (WGS) entry which is preliminary data.</text>
</comment>